<organism evidence="2 3">
    <name type="scientific">Steinernema carpocapsae</name>
    <name type="common">Entomopathogenic nematode</name>
    <dbReference type="NCBI Taxonomy" id="34508"/>
    <lineage>
        <taxon>Eukaryota</taxon>
        <taxon>Metazoa</taxon>
        <taxon>Ecdysozoa</taxon>
        <taxon>Nematoda</taxon>
        <taxon>Chromadorea</taxon>
        <taxon>Rhabditida</taxon>
        <taxon>Tylenchina</taxon>
        <taxon>Panagrolaimomorpha</taxon>
        <taxon>Strongyloidoidea</taxon>
        <taxon>Steinernematidae</taxon>
        <taxon>Steinernema</taxon>
    </lineage>
</organism>
<name>A0A4U5N1K2_STECR</name>
<evidence type="ECO:0000313" key="3">
    <source>
        <dbReference type="Proteomes" id="UP000298663"/>
    </source>
</evidence>
<feature type="region of interest" description="Disordered" evidence="1">
    <location>
        <begin position="89"/>
        <end position="116"/>
    </location>
</feature>
<dbReference type="Proteomes" id="UP000298663">
    <property type="component" value="Unassembled WGS sequence"/>
</dbReference>
<reference evidence="2 3" key="1">
    <citation type="journal article" date="2015" name="Genome Biol.">
        <title>Comparative genomics of Steinernema reveals deeply conserved gene regulatory networks.</title>
        <authorList>
            <person name="Dillman A.R."/>
            <person name="Macchietto M."/>
            <person name="Porter C.F."/>
            <person name="Rogers A."/>
            <person name="Williams B."/>
            <person name="Antoshechkin I."/>
            <person name="Lee M.M."/>
            <person name="Goodwin Z."/>
            <person name="Lu X."/>
            <person name="Lewis E.E."/>
            <person name="Goodrich-Blair H."/>
            <person name="Stock S.P."/>
            <person name="Adams B.J."/>
            <person name="Sternberg P.W."/>
            <person name="Mortazavi A."/>
        </authorList>
    </citation>
    <scope>NUCLEOTIDE SEQUENCE [LARGE SCALE GENOMIC DNA]</scope>
    <source>
        <strain evidence="2 3">ALL</strain>
    </source>
</reference>
<dbReference type="EMBL" id="AZBU02000005">
    <property type="protein sequence ID" value="TKR76138.1"/>
    <property type="molecule type" value="Genomic_DNA"/>
</dbReference>
<reference evidence="2 3" key="2">
    <citation type="journal article" date="2019" name="G3 (Bethesda)">
        <title>Hybrid Assembly of the Genome of the Entomopathogenic Nematode Steinernema carpocapsae Identifies the X-Chromosome.</title>
        <authorList>
            <person name="Serra L."/>
            <person name="Macchietto M."/>
            <person name="Macias-Munoz A."/>
            <person name="McGill C.J."/>
            <person name="Rodriguez I.M."/>
            <person name="Rodriguez B."/>
            <person name="Murad R."/>
            <person name="Mortazavi A."/>
        </authorList>
    </citation>
    <scope>NUCLEOTIDE SEQUENCE [LARGE SCALE GENOMIC DNA]</scope>
    <source>
        <strain evidence="2 3">ALL</strain>
    </source>
</reference>
<evidence type="ECO:0000256" key="1">
    <source>
        <dbReference type="SAM" id="MobiDB-lite"/>
    </source>
</evidence>
<evidence type="ECO:0000313" key="2">
    <source>
        <dbReference type="EMBL" id="TKR76138.1"/>
    </source>
</evidence>
<dbReference type="AlphaFoldDB" id="A0A4U5N1K2"/>
<gene>
    <name evidence="2" type="ORF">L596_017327</name>
</gene>
<sequence>MATNELQTAHKTVKTSLRNILLAEINQVKSRVRNKSNVSMELISHEDLKKQERSKYFRVHVCWCDLNRDIRCWKRCLCLQQQTHFSNVKKTKMSQTARGNSSEVEIKHSCNQSSLH</sequence>
<feature type="compositionally biased region" description="Polar residues" evidence="1">
    <location>
        <begin position="93"/>
        <end position="116"/>
    </location>
</feature>
<protein>
    <submittedName>
        <fullName evidence="2">Uncharacterized protein</fullName>
    </submittedName>
</protein>
<proteinExistence type="predicted"/>
<keyword evidence="3" id="KW-1185">Reference proteome</keyword>
<comment type="caution">
    <text evidence="2">The sequence shown here is derived from an EMBL/GenBank/DDBJ whole genome shotgun (WGS) entry which is preliminary data.</text>
</comment>
<accession>A0A4U5N1K2</accession>